<dbReference type="RefSeq" id="WP_025068234.1">
    <property type="nucleotide sequence ID" value="NZ_CAUVPN010000010.1"/>
</dbReference>
<evidence type="ECO:0000313" key="1">
    <source>
        <dbReference type="EMBL" id="SUB94348.1"/>
    </source>
</evidence>
<dbReference type="Proteomes" id="UP000255469">
    <property type="component" value="Unassembled WGS sequence"/>
</dbReference>
<name>A0A379ED64_9BACT</name>
<dbReference type="Pfam" id="PF05704">
    <property type="entry name" value="Caps_synth"/>
    <property type="match status" value="1"/>
</dbReference>
<keyword evidence="1" id="KW-0328">Glycosyltransferase</keyword>
<protein>
    <submittedName>
        <fullName evidence="1">Mannosyltransferase OCH1 and related enzymes</fullName>
    </submittedName>
</protein>
<gene>
    <name evidence="1" type="ORF">NCTC13067_02217</name>
</gene>
<dbReference type="EMBL" id="UGTM01000002">
    <property type="protein sequence ID" value="SUB94348.1"/>
    <property type="molecule type" value="Genomic_DNA"/>
</dbReference>
<keyword evidence="1" id="KW-0808">Transferase</keyword>
<dbReference type="AlphaFoldDB" id="A0A379ED64"/>
<reference evidence="1 2" key="1">
    <citation type="submission" date="2018-06" db="EMBL/GenBank/DDBJ databases">
        <authorList>
            <consortium name="Pathogen Informatics"/>
            <person name="Doyle S."/>
        </authorList>
    </citation>
    <scope>NUCLEOTIDE SEQUENCE [LARGE SCALE GENOMIC DNA]</scope>
    <source>
        <strain evidence="1 2">NCTC13067</strain>
    </source>
</reference>
<dbReference type="InterPro" id="IPR029044">
    <property type="entry name" value="Nucleotide-diphossugar_trans"/>
</dbReference>
<organism evidence="1 2">
    <name type="scientific">Prevotella denticola</name>
    <dbReference type="NCBI Taxonomy" id="28129"/>
    <lineage>
        <taxon>Bacteria</taxon>
        <taxon>Pseudomonadati</taxon>
        <taxon>Bacteroidota</taxon>
        <taxon>Bacteroidia</taxon>
        <taxon>Bacteroidales</taxon>
        <taxon>Prevotellaceae</taxon>
        <taxon>Prevotella</taxon>
    </lineage>
</organism>
<accession>A0A379ED64</accession>
<dbReference type="InterPro" id="IPR008441">
    <property type="entry name" value="AfumC-like_glycosyl_Trfase"/>
</dbReference>
<proteinExistence type="predicted"/>
<evidence type="ECO:0000313" key="2">
    <source>
        <dbReference type="Proteomes" id="UP000255469"/>
    </source>
</evidence>
<dbReference type="SUPFAM" id="SSF53448">
    <property type="entry name" value="Nucleotide-diphospho-sugar transferases"/>
    <property type="match status" value="1"/>
</dbReference>
<dbReference type="GO" id="GO:0016757">
    <property type="term" value="F:glycosyltransferase activity"/>
    <property type="evidence" value="ECO:0007669"/>
    <property type="project" value="UniProtKB-KW"/>
</dbReference>
<sequence>MNRIITLYKRFGGVNLFREYMQTGFLFKAPFLLLYTGFSNKGLELFREAASFTTYKYLRRKYKKILVSNEQSMQSNLQCIRKVWIFWWQGMDCAPYLVQKCYQSICNQLYDWEIIVISRDNYKDFVSFPQFILDKLEAGKITLTHFSDLLRVELLIRYGGLWLDATVLCTDRNIPKVILESDLFVYQTQKPGANGHATVMSSWCIWAKPQNRILCTTRSLLYEYWQKHDRLLDYFLLHHFFTLACEYHADEADRIPPYTNETPHLLLLHFFNTYQERLWEDWRRQSCFHKLSYKLPQADTIRKGTFYDKIINDGNGNPL</sequence>
<dbReference type="Gene3D" id="3.90.550.20">
    <property type="match status" value="1"/>
</dbReference>